<keyword evidence="3" id="KW-0804">Transcription</keyword>
<dbReference type="PANTHER" id="PTHR30154:SF34">
    <property type="entry name" value="TRANSCRIPTIONAL REGULATOR AZLB"/>
    <property type="match status" value="1"/>
</dbReference>
<dbReference type="AlphaFoldDB" id="A0A5C8Z395"/>
<name>A0A5C8Z395_9ACTN</name>
<dbReference type="CDD" id="cd00090">
    <property type="entry name" value="HTH_ARSR"/>
    <property type="match status" value="1"/>
</dbReference>
<dbReference type="InterPro" id="IPR000485">
    <property type="entry name" value="AsnC-type_HTH_dom"/>
</dbReference>
<feature type="domain" description="HTH asnC-type" evidence="4">
    <location>
        <begin position="4"/>
        <end position="65"/>
    </location>
</feature>
<accession>A0A5C8Z395</accession>
<dbReference type="InterPro" id="IPR019887">
    <property type="entry name" value="Tscrpt_reg_AsnC/Lrp_C"/>
</dbReference>
<evidence type="ECO:0000313" key="5">
    <source>
        <dbReference type="EMBL" id="TXR51693.1"/>
    </source>
</evidence>
<dbReference type="GO" id="GO:0043200">
    <property type="term" value="P:response to amino acid"/>
    <property type="evidence" value="ECO:0007669"/>
    <property type="project" value="TreeGrafter"/>
</dbReference>
<dbReference type="InterPro" id="IPR019885">
    <property type="entry name" value="Tscrpt_reg_HTH_AsnC-type_CS"/>
</dbReference>
<dbReference type="Proteomes" id="UP000321234">
    <property type="component" value="Unassembled WGS sequence"/>
</dbReference>
<dbReference type="Pfam" id="PF01037">
    <property type="entry name" value="AsnC_trans_reg"/>
    <property type="match status" value="1"/>
</dbReference>
<dbReference type="SUPFAM" id="SSF54909">
    <property type="entry name" value="Dimeric alpha+beta barrel"/>
    <property type="match status" value="1"/>
</dbReference>
<dbReference type="InterPro" id="IPR036388">
    <property type="entry name" value="WH-like_DNA-bd_sf"/>
</dbReference>
<dbReference type="GO" id="GO:0043565">
    <property type="term" value="F:sequence-specific DNA binding"/>
    <property type="evidence" value="ECO:0007669"/>
    <property type="project" value="InterPro"/>
</dbReference>
<dbReference type="PROSITE" id="PS50956">
    <property type="entry name" value="HTH_ASNC_2"/>
    <property type="match status" value="1"/>
</dbReference>
<keyword evidence="6" id="KW-1185">Reference proteome</keyword>
<protein>
    <submittedName>
        <fullName evidence="5">Lrp/AsnC family transcriptional regulator</fullName>
    </submittedName>
</protein>
<evidence type="ECO:0000256" key="3">
    <source>
        <dbReference type="ARBA" id="ARBA00023163"/>
    </source>
</evidence>
<organism evidence="5 6">
    <name type="scientific">Quadrisphaera setariae</name>
    <dbReference type="NCBI Taxonomy" id="2593304"/>
    <lineage>
        <taxon>Bacteria</taxon>
        <taxon>Bacillati</taxon>
        <taxon>Actinomycetota</taxon>
        <taxon>Actinomycetes</taxon>
        <taxon>Kineosporiales</taxon>
        <taxon>Kineosporiaceae</taxon>
        <taxon>Quadrisphaera</taxon>
    </lineage>
</organism>
<dbReference type="Pfam" id="PF13412">
    <property type="entry name" value="HTH_24"/>
    <property type="match status" value="1"/>
</dbReference>
<reference evidence="5 6" key="1">
    <citation type="submission" date="2019-07" db="EMBL/GenBank/DDBJ databases">
        <title>Quadrisphaera sp. strain DD2A genome sequencing and assembly.</title>
        <authorList>
            <person name="Kim I."/>
        </authorList>
    </citation>
    <scope>NUCLEOTIDE SEQUENCE [LARGE SCALE GENOMIC DNA]</scope>
    <source>
        <strain evidence="5 6">DD2A</strain>
    </source>
</reference>
<dbReference type="InterPro" id="IPR011008">
    <property type="entry name" value="Dimeric_a/b-barrel"/>
</dbReference>
<sequence length="154" mass="16941">MPAVDDIDKHILHELQVDGRLSNQELADRVGLSPSPCLRRVRLLEQRGLITGYTAVVSGREVGLPITAFVRLRLVSHAPEGVTVFEERVRGLAHVIEAYLLAGDHDYLLKVAVASFEAYEQFVRTQLRAIPGVESIETTFAYGTTKPPSPLPLG</sequence>
<evidence type="ECO:0000256" key="1">
    <source>
        <dbReference type="ARBA" id="ARBA00023015"/>
    </source>
</evidence>
<dbReference type="PANTHER" id="PTHR30154">
    <property type="entry name" value="LEUCINE-RESPONSIVE REGULATORY PROTEIN"/>
    <property type="match status" value="1"/>
</dbReference>
<dbReference type="InterPro" id="IPR011991">
    <property type="entry name" value="ArsR-like_HTH"/>
</dbReference>
<dbReference type="RefSeq" id="WP_147928487.1">
    <property type="nucleotide sequence ID" value="NZ_VKAC01000019.1"/>
</dbReference>
<dbReference type="PROSITE" id="PS00519">
    <property type="entry name" value="HTH_ASNC_1"/>
    <property type="match status" value="1"/>
</dbReference>
<dbReference type="SMART" id="SM00344">
    <property type="entry name" value="HTH_ASNC"/>
    <property type="match status" value="1"/>
</dbReference>
<dbReference type="InterPro" id="IPR036390">
    <property type="entry name" value="WH_DNA-bd_sf"/>
</dbReference>
<dbReference type="InterPro" id="IPR019888">
    <property type="entry name" value="Tscrpt_reg_AsnC-like"/>
</dbReference>
<proteinExistence type="predicted"/>
<comment type="caution">
    <text evidence="5">The sequence shown here is derived from an EMBL/GenBank/DDBJ whole genome shotgun (WGS) entry which is preliminary data.</text>
</comment>
<dbReference type="Gene3D" id="3.30.70.920">
    <property type="match status" value="1"/>
</dbReference>
<dbReference type="Gene3D" id="1.10.10.10">
    <property type="entry name" value="Winged helix-like DNA-binding domain superfamily/Winged helix DNA-binding domain"/>
    <property type="match status" value="1"/>
</dbReference>
<evidence type="ECO:0000313" key="6">
    <source>
        <dbReference type="Proteomes" id="UP000321234"/>
    </source>
</evidence>
<dbReference type="SUPFAM" id="SSF46785">
    <property type="entry name" value="Winged helix' DNA-binding domain"/>
    <property type="match status" value="1"/>
</dbReference>
<evidence type="ECO:0000259" key="4">
    <source>
        <dbReference type="PROSITE" id="PS50956"/>
    </source>
</evidence>
<keyword evidence="2" id="KW-0238">DNA-binding</keyword>
<dbReference type="GO" id="GO:0005829">
    <property type="term" value="C:cytosol"/>
    <property type="evidence" value="ECO:0007669"/>
    <property type="project" value="TreeGrafter"/>
</dbReference>
<evidence type="ECO:0000256" key="2">
    <source>
        <dbReference type="ARBA" id="ARBA00023125"/>
    </source>
</evidence>
<gene>
    <name evidence="5" type="ORF">FMM08_21740</name>
</gene>
<keyword evidence="1" id="KW-0805">Transcription regulation</keyword>
<dbReference type="FunFam" id="1.10.10.10:FF:000186">
    <property type="entry name" value="AsnC family transcriptional regulator"/>
    <property type="match status" value="1"/>
</dbReference>
<dbReference type="PRINTS" id="PR00033">
    <property type="entry name" value="HTHASNC"/>
</dbReference>
<dbReference type="EMBL" id="VKAC01000019">
    <property type="protein sequence ID" value="TXR51693.1"/>
    <property type="molecule type" value="Genomic_DNA"/>
</dbReference>
<dbReference type="OrthoDB" id="166264at2"/>